<keyword evidence="3" id="KW-0732">Signal</keyword>
<dbReference type="InterPro" id="IPR030678">
    <property type="entry name" value="Peptide/Ni-bd"/>
</dbReference>
<gene>
    <name evidence="5" type="ORF">SAMN06265784_106104</name>
</gene>
<evidence type="ECO:0000313" key="5">
    <source>
        <dbReference type="EMBL" id="SMG53175.1"/>
    </source>
</evidence>
<evidence type="ECO:0000256" key="3">
    <source>
        <dbReference type="ARBA" id="ARBA00022729"/>
    </source>
</evidence>
<keyword evidence="2" id="KW-0813">Transport</keyword>
<dbReference type="PANTHER" id="PTHR30290">
    <property type="entry name" value="PERIPLASMIC BINDING COMPONENT OF ABC TRANSPORTER"/>
    <property type="match status" value="1"/>
</dbReference>
<dbReference type="GO" id="GO:1904680">
    <property type="term" value="F:peptide transmembrane transporter activity"/>
    <property type="evidence" value="ECO:0007669"/>
    <property type="project" value="TreeGrafter"/>
</dbReference>
<dbReference type="InterPro" id="IPR000914">
    <property type="entry name" value="SBP_5_dom"/>
</dbReference>
<dbReference type="EMBL" id="FXAT01000006">
    <property type="protein sequence ID" value="SMG53175.1"/>
    <property type="molecule type" value="Genomic_DNA"/>
</dbReference>
<dbReference type="PANTHER" id="PTHR30290:SF9">
    <property type="entry name" value="OLIGOPEPTIDE-BINDING PROTEIN APPA"/>
    <property type="match status" value="1"/>
</dbReference>
<dbReference type="Pfam" id="PF00496">
    <property type="entry name" value="SBP_bac_5"/>
    <property type="match status" value="1"/>
</dbReference>
<evidence type="ECO:0000256" key="2">
    <source>
        <dbReference type="ARBA" id="ARBA00022448"/>
    </source>
</evidence>
<dbReference type="Gene3D" id="3.40.190.10">
    <property type="entry name" value="Periplasmic binding protein-like II"/>
    <property type="match status" value="1"/>
</dbReference>
<dbReference type="Gene3D" id="3.90.76.10">
    <property type="entry name" value="Dipeptide-binding Protein, Domain 1"/>
    <property type="match status" value="1"/>
</dbReference>
<comment type="similarity">
    <text evidence="1">Belongs to the bacterial solute-binding protein 5 family.</text>
</comment>
<organism evidence="5 6">
    <name type="scientific">Paraburkholderia susongensis</name>
    <dbReference type="NCBI Taxonomy" id="1515439"/>
    <lineage>
        <taxon>Bacteria</taxon>
        <taxon>Pseudomonadati</taxon>
        <taxon>Pseudomonadota</taxon>
        <taxon>Betaproteobacteria</taxon>
        <taxon>Burkholderiales</taxon>
        <taxon>Burkholderiaceae</taxon>
        <taxon>Paraburkholderia</taxon>
    </lineage>
</organism>
<dbReference type="GO" id="GO:0030288">
    <property type="term" value="C:outer membrane-bounded periplasmic space"/>
    <property type="evidence" value="ECO:0007669"/>
    <property type="project" value="UniProtKB-ARBA"/>
</dbReference>
<name>A0A1X7LHB9_9BURK</name>
<dbReference type="Gene3D" id="3.10.105.10">
    <property type="entry name" value="Dipeptide-binding Protein, Domain 3"/>
    <property type="match status" value="1"/>
</dbReference>
<dbReference type="GO" id="GO:0043190">
    <property type="term" value="C:ATP-binding cassette (ABC) transporter complex"/>
    <property type="evidence" value="ECO:0007669"/>
    <property type="project" value="InterPro"/>
</dbReference>
<feature type="domain" description="Solute-binding protein family 5" evidence="4">
    <location>
        <begin position="60"/>
        <end position="422"/>
    </location>
</feature>
<proteinExistence type="inferred from homology"/>
<protein>
    <submittedName>
        <fullName evidence="5">Peptide/nickel transport system substrate-binding protein</fullName>
    </submittedName>
</protein>
<evidence type="ECO:0000313" key="6">
    <source>
        <dbReference type="Proteomes" id="UP000193228"/>
    </source>
</evidence>
<dbReference type="GO" id="GO:0015833">
    <property type="term" value="P:peptide transport"/>
    <property type="evidence" value="ECO:0007669"/>
    <property type="project" value="TreeGrafter"/>
</dbReference>
<dbReference type="Proteomes" id="UP000193228">
    <property type="component" value="Unassembled WGS sequence"/>
</dbReference>
<dbReference type="SUPFAM" id="SSF53850">
    <property type="entry name" value="Periplasmic binding protein-like II"/>
    <property type="match status" value="1"/>
</dbReference>
<reference evidence="6" key="1">
    <citation type="submission" date="2017-04" db="EMBL/GenBank/DDBJ databases">
        <authorList>
            <person name="Varghese N."/>
            <person name="Submissions S."/>
        </authorList>
    </citation>
    <scope>NUCLEOTIDE SEQUENCE [LARGE SCALE GENOMIC DNA]</scope>
    <source>
        <strain evidence="6">LMG 29540</strain>
    </source>
</reference>
<dbReference type="PIRSF" id="PIRSF002741">
    <property type="entry name" value="MppA"/>
    <property type="match status" value="1"/>
</dbReference>
<keyword evidence="6" id="KW-1185">Reference proteome</keyword>
<dbReference type="AlphaFoldDB" id="A0A1X7LHB9"/>
<dbReference type="OrthoDB" id="9801799at2"/>
<dbReference type="STRING" id="1515439.SAMN06265784_106104"/>
<evidence type="ECO:0000259" key="4">
    <source>
        <dbReference type="Pfam" id="PF00496"/>
    </source>
</evidence>
<sequence length="500" mass="54321">MLTMAAAIAPPAAWGAHDIRVGYTLDALTMDPGNYRKRETEVILDNMYDGLLTSDGHAHVIPQLAASWKQIDATTYEFKLRHNVRFHSGAPMTAEDVKFTFDRLTRVGALDGQTSPRAGLLGPLKEVQVVDKDTVRFILARPWPSLPAMLPFQSVVSEKFADAVHTSGMATKEDGTGPFRLVAWNRDDSIIMERFDGYYGGATPPFGPAKSTRAIFQIIPESASRVAALLAGSVDLINDLPAHSIKEVQANKDTKVVTVNGTRTFFVALNNTKPPFNDPRVRKAANYAIDRKLVIDRILEGKAVALNGPLSPDAFGFNAALPAYDYDREKAKQLLAEAGYPNGVDATLDVEGAFEDEGEVIASLLTKVGIRTKVAVGEGSVLKAKWSSKDKGGGDMWFTSWGDAGLDPEGILDPTLTTGGRGNAAGYSNPKVDALLHAASKEVDPAKRAELYRKVQVLVNADAPWIFLWLPQDIYGVNARLKGWTPNADGRIDLRNAYVD</sequence>
<evidence type="ECO:0000256" key="1">
    <source>
        <dbReference type="ARBA" id="ARBA00005695"/>
    </source>
</evidence>
<accession>A0A1X7LHB9</accession>
<dbReference type="InterPro" id="IPR039424">
    <property type="entry name" value="SBP_5"/>
</dbReference>